<evidence type="ECO:0000313" key="2">
    <source>
        <dbReference type="Proteomes" id="UP000565441"/>
    </source>
</evidence>
<dbReference type="EMBL" id="JAACJP010000039">
    <property type="protein sequence ID" value="KAF5373480.1"/>
    <property type="molecule type" value="Genomic_DNA"/>
</dbReference>
<proteinExistence type="predicted"/>
<dbReference type="OrthoDB" id="2833246at2759"/>
<name>A0A8H5GYV2_9AGAR</name>
<sequence length="345" mass="38173">MSQLSPFPLALLELIDENGSVDNPPLGMAKRSGVQTSSYNVPAHRLLHALIEHAPSPDTMAREFLEVLMACRIKDVEESVRTVLDGTCTNAPQDWGASMHQLLEGSYGDLTSLKDLSSHYLSHLVIAFRNPGGKKTPQDSIHPTPTIVRIEQIDELLEKATVKRSQSALKDLARFHLFAGGQRLMSGATQTHAAIGMFTGRALDADFVLQHINHPNNALNLETNAHDSMDKHLAWGIEATFSDTQWRYYFRVVRDDLISPYIKLAEGDEIIFGKGEGGKLVKPPDPTICNLHLAISRVSYASGTSEVFDQFLDDDDESPSQVPVYFGSPFVSDETLMRKLEVVAY</sequence>
<organism evidence="1 2">
    <name type="scientific">Tricholomella constricta</name>
    <dbReference type="NCBI Taxonomy" id="117010"/>
    <lineage>
        <taxon>Eukaryota</taxon>
        <taxon>Fungi</taxon>
        <taxon>Dikarya</taxon>
        <taxon>Basidiomycota</taxon>
        <taxon>Agaricomycotina</taxon>
        <taxon>Agaricomycetes</taxon>
        <taxon>Agaricomycetidae</taxon>
        <taxon>Agaricales</taxon>
        <taxon>Tricholomatineae</taxon>
        <taxon>Lyophyllaceae</taxon>
        <taxon>Tricholomella</taxon>
    </lineage>
</organism>
<comment type="caution">
    <text evidence="1">The sequence shown here is derived from an EMBL/GenBank/DDBJ whole genome shotgun (WGS) entry which is preliminary data.</text>
</comment>
<dbReference type="AlphaFoldDB" id="A0A8H5GYV2"/>
<gene>
    <name evidence="1" type="ORF">D9615_009461</name>
</gene>
<reference evidence="1 2" key="1">
    <citation type="journal article" date="2020" name="ISME J.">
        <title>Uncovering the hidden diversity of litter-decomposition mechanisms in mushroom-forming fungi.</title>
        <authorList>
            <person name="Floudas D."/>
            <person name="Bentzer J."/>
            <person name="Ahren D."/>
            <person name="Johansson T."/>
            <person name="Persson P."/>
            <person name="Tunlid A."/>
        </authorList>
    </citation>
    <scope>NUCLEOTIDE SEQUENCE [LARGE SCALE GENOMIC DNA]</scope>
    <source>
        <strain evidence="1 2">CBS 661.87</strain>
    </source>
</reference>
<accession>A0A8H5GYV2</accession>
<keyword evidence="2" id="KW-1185">Reference proteome</keyword>
<evidence type="ECO:0008006" key="3">
    <source>
        <dbReference type="Google" id="ProtNLM"/>
    </source>
</evidence>
<protein>
    <recommendedName>
        <fullName evidence="3">HNH nuclease domain-containing protein</fullName>
    </recommendedName>
</protein>
<dbReference type="Proteomes" id="UP000565441">
    <property type="component" value="Unassembled WGS sequence"/>
</dbReference>
<evidence type="ECO:0000313" key="1">
    <source>
        <dbReference type="EMBL" id="KAF5373480.1"/>
    </source>
</evidence>